<evidence type="ECO:0000313" key="1">
    <source>
        <dbReference type="EMBL" id="DAD95432.1"/>
    </source>
</evidence>
<accession>A0A8S5NMG6</accession>
<proteinExistence type="predicted"/>
<dbReference type="EMBL" id="BK015191">
    <property type="protein sequence ID" value="DAD95432.1"/>
    <property type="molecule type" value="Genomic_DNA"/>
</dbReference>
<organism evidence="1">
    <name type="scientific">Podoviridae sp. ctsNK10</name>
    <dbReference type="NCBI Taxonomy" id="2826582"/>
    <lineage>
        <taxon>Viruses</taxon>
        <taxon>Duplodnaviria</taxon>
        <taxon>Heunggongvirae</taxon>
        <taxon>Uroviricota</taxon>
        <taxon>Caudoviricetes</taxon>
    </lineage>
</organism>
<sequence>MYSKLANSILSSLEGIYVPSVTESSKTLTGPTILREHSYGLSLILLPYCIFCITIDPFESIVVYAVVKSPAVYILPAHIRTSPLFITFPLRSDLLSISLLEVIPATIASPSIITTSSDDNSLT</sequence>
<name>A0A8S5NMG6_9CAUD</name>
<protein>
    <submittedName>
        <fullName evidence="1">Uncharacterized protein</fullName>
    </submittedName>
</protein>
<reference evidence="1" key="1">
    <citation type="journal article" date="2021" name="Proc. Natl. Acad. Sci. U.S.A.">
        <title>A Catalog of Tens of Thousands of Viruses from Human Metagenomes Reveals Hidden Associations with Chronic Diseases.</title>
        <authorList>
            <person name="Tisza M.J."/>
            <person name="Buck C.B."/>
        </authorList>
    </citation>
    <scope>NUCLEOTIDE SEQUENCE</scope>
    <source>
        <strain evidence="1">CtsNK10</strain>
    </source>
</reference>